<dbReference type="Pfam" id="PF00106">
    <property type="entry name" value="adh_short"/>
    <property type="match status" value="1"/>
</dbReference>
<evidence type="ECO:0000313" key="1">
    <source>
        <dbReference type="EMBL" id="EPG75851.1"/>
    </source>
</evidence>
<proteinExistence type="predicted"/>
<dbReference type="Proteomes" id="UP000014540">
    <property type="component" value="Unassembled WGS sequence"/>
</dbReference>
<organism evidence="1 2">
    <name type="scientific">Leptospira fainei serovar Hurstbridge str. BUT 6</name>
    <dbReference type="NCBI Taxonomy" id="1193011"/>
    <lineage>
        <taxon>Bacteria</taxon>
        <taxon>Pseudomonadati</taxon>
        <taxon>Spirochaetota</taxon>
        <taxon>Spirochaetia</taxon>
        <taxon>Leptospirales</taxon>
        <taxon>Leptospiraceae</taxon>
        <taxon>Leptospira</taxon>
    </lineage>
</organism>
<keyword evidence="2" id="KW-1185">Reference proteome</keyword>
<dbReference type="GO" id="GO:0016616">
    <property type="term" value="F:oxidoreductase activity, acting on the CH-OH group of donors, NAD or NADP as acceptor"/>
    <property type="evidence" value="ECO:0007669"/>
    <property type="project" value="TreeGrafter"/>
</dbReference>
<dbReference type="InterPro" id="IPR002347">
    <property type="entry name" value="SDR_fam"/>
</dbReference>
<dbReference type="InterPro" id="IPR036291">
    <property type="entry name" value="NAD(P)-bd_dom_sf"/>
</dbReference>
<dbReference type="InterPro" id="IPR052184">
    <property type="entry name" value="SDR_enzymes"/>
</dbReference>
<dbReference type="Gene3D" id="3.40.50.720">
    <property type="entry name" value="NAD(P)-binding Rossmann-like Domain"/>
    <property type="match status" value="1"/>
</dbReference>
<dbReference type="OrthoDB" id="5786478at2"/>
<gene>
    <name evidence="1" type="ORF">LEP1GSC058_0527</name>
</gene>
<evidence type="ECO:0000313" key="2">
    <source>
        <dbReference type="Proteomes" id="UP000014540"/>
    </source>
</evidence>
<name>S3UZI9_9LEPT</name>
<dbReference type="CDD" id="cd05325">
    <property type="entry name" value="carb_red_sniffer_like_SDR_c"/>
    <property type="match status" value="1"/>
</dbReference>
<dbReference type="EMBL" id="AKWZ02000002">
    <property type="protein sequence ID" value="EPG75851.1"/>
    <property type="molecule type" value="Genomic_DNA"/>
</dbReference>
<comment type="caution">
    <text evidence="1">The sequence shown here is derived from an EMBL/GenBank/DDBJ whole genome shotgun (WGS) entry which is preliminary data.</text>
</comment>
<dbReference type="PRINTS" id="PR00081">
    <property type="entry name" value="GDHRDH"/>
</dbReference>
<accession>S3UZI9</accession>
<reference evidence="1" key="1">
    <citation type="submission" date="2013-04" db="EMBL/GenBank/DDBJ databases">
        <authorList>
            <person name="Harkins D.M."/>
            <person name="Durkin A.S."/>
            <person name="Selengut J.D."/>
            <person name="Sanka R."/>
            <person name="DePew J."/>
            <person name="Purushe J."/>
            <person name="Ahmed A."/>
            <person name="van der Linden H."/>
            <person name="Goris M.G.A."/>
            <person name="Hartskeerl R.A."/>
            <person name="Vinetz J.M."/>
            <person name="Sutton G.G."/>
            <person name="Nelson W.C."/>
            <person name="Fouts D.E."/>
        </authorList>
    </citation>
    <scope>NUCLEOTIDE SEQUENCE [LARGE SCALE GENOMIC DNA]</scope>
    <source>
        <strain evidence="1">BUT 6</strain>
    </source>
</reference>
<dbReference type="PANTHER" id="PTHR45458">
    <property type="entry name" value="SHORT-CHAIN DEHYDROGENASE/REDUCTASE SDR"/>
    <property type="match status" value="1"/>
</dbReference>
<dbReference type="STRING" id="1193011.LEP1GSC058_0527"/>
<dbReference type="SUPFAM" id="SSF51735">
    <property type="entry name" value="NAD(P)-binding Rossmann-fold domains"/>
    <property type="match status" value="1"/>
</dbReference>
<dbReference type="PANTHER" id="PTHR45458:SF1">
    <property type="entry name" value="SHORT CHAIN DEHYDROGENASE"/>
    <property type="match status" value="1"/>
</dbReference>
<dbReference type="AlphaFoldDB" id="S3UZI9"/>
<sequence length="261" mass="29114">MWVIWYCISQQVESYFLSRQPDSEFLLIFPLLERFHRVGLFQMKHALITGANRGIGLELARIFSEQGYEVLAACRKASEPLRRLGVPIFEGLDLTDCRNFDSLSNALSGNHLDLLINNAGILIPDNLDSIDFQEVETQFLVNSLAPLRLTHSLLPKIKDGAKIAFITSRLGSIGENNSGGYYGYRMSKAALNAGAVSLSKDLKPRKISVAILHPGMVATEMTGRQGIPPREAAEGLFRQIESWSLYSSGKFFHQNGEELPW</sequence>
<protein>
    <submittedName>
        <fullName evidence="1">C-factor domain protein</fullName>
    </submittedName>
</protein>